<dbReference type="GO" id="GO:0008270">
    <property type="term" value="F:zinc ion binding"/>
    <property type="evidence" value="ECO:0007669"/>
    <property type="project" value="InterPro"/>
</dbReference>
<dbReference type="InterPro" id="IPR022409">
    <property type="entry name" value="PKD/Chitinase_dom"/>
</dbReference>
<gene>
    <name evidence="4" type="ORF">DB31_4202</name>
</gene>
<dbReference type="PATRIC" id="fig|394096.3.peg.7937"/>
<feature type="chain" id="PRO_5001799331" evidence="2">
    <location>
        <begin position="24"/>
        <end position="2077"/>
    </location>
</feature>
<dbReference type="PANTHER" id="PTHR46182">
    <property type="entry name" value="FI19480P1"/>
    <property type="match status" value="1"/>
</dbReference>
<dbReference type="Gene3D" id="3.10.170.10">
    <property type="match status" value="1"/>
</dbReference>
<dbReference type="CDD" id="cd04818">
    <property type="entry name" value="PA_subtilisin_1"/>
    <property type="match status" value="1"/>
</dbReference>
<name>A0A085W333_9BACT</name>
<organism evidence="4 5">
    <name type="scientific">Hyalangium minutum</name>
    <dbReference type="NCBI Taxonomy" id="394096"/>
    <lineage>
        <taxon>Bacteria</taxon>
        <taxon>Pseudomonadati</taxon>
        <taxon>Myxococcota</taxon>
        <taxon>Myxococcia</taxon>
        <taxon>Myxococcales</taxon>
        <taxon>Cystobacterineae</taxon>
        <taxon>Archangiaceae</taxon>
        <taxon>Hyalangium</taxon>
    </lineage>
</organism>
<dbReference type="InterPro" id="IPR013783">
    <property type="entry name" value="Ig-like_fold"/>
</dbReference>
<dbReference type="Pfam" id="PF22352">
    <property type="entry name" value="K319L-like_PKD"/>
    <property type="match status" value="9"/>
</dbReference>
<dbReference type="Gene3D" id="2.60.40.10">
    <property type="entry name" value="Immunoglobulins"/>
    <property type="match status" value="9"/>
</dbReference>
<dbReference type="SUPFAM" id="SSF52025">
    <property type="entry name" value="PA domain"/>
    <property type="match status" value="1"/>
</dbReference>
<dbReference type="EMBL" id="JMCB01000023">
    <property type="protein sequence ID" value="KFE62096.1"/>
    <property type="molecule type" value="Genomic_DNA"/>
</dbReference>
<dbReference type="NCBIfam" id="NF038112">
    <property type="entry name" value="myxo_dep_M36"/>
    <property type="match status" value="1"/>
</dbReference>
<reference evidence="4 5" key="1">
    <citation type="submission" date="2014-04" db="EMBL/GenBank/DDBJ databases">
        <title>Genome assembly of Hyalangium minutum DSM 14724.</title>
        <authorList>
            <person name="Sharma G."/>
            <person name="Subramanian S."/>
        </authorList>
    </citation>
    <scope>NUCLEOTIDE SEQUENCE [LARGE SCALE GENOMIC DNA]</scope>
    <source>
        <strain evidence="4 5">DSM 14724</strain>
    </source>
</reference>
<comment type="caution">
    <text evidence="4">The sequence shown here is derived from an EMBL/GenBank/DDBJ whole genome shotgun (WGS) entry which is preliminary data.</text>
</comment>
<sequence>MRLKEKLLTSLLLVPLTGTSAWAKDRVNYDAFLASPEAKGLPATEQQLQARGARVELMEERLGLPTVLWNEQLGAQSASTLATLRPDQAARAHLQKFADLYRLTTEDISGATLNSVHQTEFGPLIARFGQKVGGIEVFRSGVNVVMDRKNNLVAITGYLTPHEAVAARLRSVGTDFPLSAADASARAFKDLTGTAISGRSLVATGTQADFTHLAFEPGVSTVLPHAMGTPIRVKKVYYTLPDGLQPAYYLELSVGTKSTKDSEYYSYVVSATDGTVLFRNNLTADAAFTYRVWADPSTYIPYDGPMGNDPTPHPTGTPDRYQAPYIPANVLTLQNVPFSRNDAWLPNGATQTTGNNADAYVDLGAPDGYQPETDLRPGTTAPGVFDYTYDVTKSPAFSINQRKAATVHLFYLNNFLHDWFYDSGFDEAAGNAQAQNFGRGGLENDSIKAEAQDYGGRNNANMSTPSDGARPRMQMYIFDGVPALQVLGPASQAGYQDAGSASFGPTIFDQTGDVKILDPAGTTLGCTAFPAGTFTGKVAVIDRGTCDFNVKAQNAQTAGAVAVLIANNAANQAAPGLGGTNPLVTVPTMSITLETANAWKNEVRTNGSTISVRMTKTADLDRDGTIDNAIVAHEWGHYISNRLVGNSNGLINNAGRSLGEGWGDFHAMLMVVQEADRNRAGNSQFQGVYAMAGYTSSGGANNGNYFGIRRVPYSTDLNKNGLTYKHFANGNALPTNHPIQGVVTGAGNSEVHNAGEVWATMLWECYASLLNAYPFQEAQSRMKQYLVAAYKATPIAPTLLEARDAVLAVAAASDPADYARFAAAFAKRGAGFGAKSGDRNSVDHVGVVESFSAGSNLEVTSIRLDDSATACDADGVLDVGEVGLLTVTVRNSGDTVLSSFSGTVTASGATATIQFPSGNTLIFPSLPRNGTATRTIQVRLNSVTGTAPRAGLSIAFNEPSLPAASRTASYNARVHYDEVLNNSVSDTFESSLSAWTYTNYGRLPGFGIATEVVSGTPNRYLHVADHGVLSDTLVTSPWFTVNATGNFILTYRYRMSLEGTPGGSGLAAPFYDGVVLEWTDDGINWYDSFNDLGRNPGYAAYLAIGDNPLSDRPAFVGTNAAFPGWTSGGVNMGTILAGGSFRFRFRIGTDSEAGAYGFDLDDVALTNVSSTPFGALVTETSDGNTCNRRPVADAGLNRTVTERDASGNLATISLNGTGSFDPDGQALTYAWTQVSGPAVTINNPTSATPSFTADVELDTLFTFQLVVSDGTDSSLPKQVQIGVVNSNRAPVALITGPATVAERSQDTITLDGSTSSDVDGEPLTYQWSQTGGEPLNIADLTSPTLSFRTPEVTADTAYQFSLVVNDGYVNSTAATFTVTVTNVDRAPSANAGADQTVDGRTAVTLSGSGADEDGDDLSYAWTQNASDAVQVTLAGADTTTATFTSPDVKTATTLHFTLTVSANGQSATDEVAITVRPDKAPAVNAGVDQLANGRSSVTLYGSASDPEDDAITYQWTQAGADLAQVVLTGANTATATFTSPDVKIETVLHFTLTVTANGLSASDDVTVTVRADGAPVANAGADRTVNSADSVTLQGFGSDPENDSVAYAWTQESGPSVTLTGANTATPSFTAPNTSSGTSLVFKLTITANGLSATDTVTVTVSANRAPTANAGADRTVNAGNSVTLQGFGSDPENDALTYAWTQESGSSVTLTGADTATPSFTAPNTSTSATLVFKLTVTANGQSATDTVSITVNAREDGAPVANAGADRSVVSRDTVTLQGFGSDPENDALTYAWTQESGPSVTLEGAGTATPSFTAPNTKEEIVLVFKLTITANGQSATDTVSITVKKFNRRPEAKASTAAETNEGTAVTLDASESTDPDEDALTYTWVQTGGPAVQLEGSNTSKPTFTAPQVSSDTTLSFNLVVTDADGAKSDVVSVSIKVVNVNKAPVADARKLAGGEGKQSVTLDASLSSDADGDKLTYKWEQTAGETVSLSSDKEPSVTFTAPDVKSNTTLTFKVTVTDSHGASSTKEVQVEITPAKSEGGCASTGNSSGGAMLLAALAGLFLSRRRFTLRA</sequence>
<feature type="domain" description="PKD/Chitinase" evidence="3">
    <location>
        <begin position="1951"/>
        <end position="2041"/>
    </location>
</feature>
<evidence type="ECO:0000313" key="5">
    <source>
        <dbReference type="Proteomes" id="UP000028725"/>
    </source>
</evidence>
<feature type="domain" description="PKD/Chitinase" evidence="3">
    <location>
        <begin position="1855"/>
        <end position="1946"/>
    </location>
</feature>
<dbReference type="Gene3D" id="3.50.30.30">
    <property type="match status" value="1"/>
</dbReference>
<dbReference type="RefSeq" id="WP_044197793.1">
    <property type="nucleotide sequence ID" value="NZ_JMCB01000023.1"/>
</dbReference>
<dbReference type="GO" id="GO:0016020">
    <property type="term" value="C:membrane"/>
    <property type="evidence" value="ECO:0007669"/>
    <property type="project" value="TreeGrafter"/>
</dbReference>
<dbReference type="GO" id="GO:0031410">
    <property type="term" value="C:cytoplasmic vesicle"/>
    <property type="evidence" value="ECO:0007669"/>
    <property type="project" value="TreeGrafter"/>
</dbReference>
<keyword evidence="2" id="KW-0732">Signal</keyword>
<keyword evidence="5" id="KW-1185">Reference proteome</keyword>
<dbReference type="InterPro" id="IPR029865">
    <property type="entry name" value="KIAA0319-like"/>
</dbReference>
<evidence type="ECO:0000256" key="1">
    <source>
        <dbReference type="SAM" id="MobiDB-lite"/>
    </source>
</evidence>
<feature type="domain" description="PKD/Chitinase" evidence="3">
    <location>
        <begin position="1392"/>
        <end position="1478"/>
    </location>
</feature>
<protein>
    <submittedName>
        <fullName evidence="4">Chitinase</fullName>
    </submittedName>
</protein>
<feature type="domain" description="PKD/Chitinase" evidence="3">
    <location>
        <begin position="1291"/>
        <end position="1381"/>
    </location>
</feature>
<evidence type="ECO:0000259" key="3">
    <source>
        <dbReference type="SMART" id="SM00089"/>
    </source>
</evidence>
<dbReference type="SMART" id="SM00089">
    <property type="entry name" value="PKD"/>
    <property type="match status" value="9"/>
</dbReference>
<evidence type="ECO:0000256" key="2">
    <source>
        <dbReference type="SAM" id="SignalP"/>
    </source>
</evidence>
<dbReference type="InterPro" id="IPR001842">
    <property type="entry name" value="Peptidase_M36"/>
</dbReference>
<feature type="domain" description="PKD/Chitinase" evidence="3">
    <location>
        <begin position="1668"/>
        <end position="1756"/>
    </location>
</feature>
<dbReference type="SUPFAM" id="SSF55486">
    <property type="entry name" value="Metalloproteases ('zincins'), catalytic domain"/>
    <property type="match status" value="1"/>
</dbReference>
<feature type="signal peptide" evidence="2">
    <location>
        <begin position="1"/>
        <end position="23"/>
    </location>
</feature>
<dbReference type="Gene3D" id="1.10.390.10">
    <property type="entry name" value="Neutral Protease Domain 2"/>
    <property type="match status" value="1"/>
</dbReference>
<accession>A0A085W333</accession>
<dbReference type="GO" id="GO:0005615">
    <property type="term" value="C:extracellular space"/>
    <property type="evidence" value="ECO:0007669"/>
    <property type="project" value="InterPro"/>
</dbReference>
<dbReference type="Proteomes" id="UP000028725">
    <property type="component" value="Unassembled WGS sequence"/>
</dbReference>
<feature type="domain" description="PKD/Chitinase" evidence="3">
    <location>
        <begin position="1762"/>
        <end position="1850"/>
    </location>
</feature>
<dbReference type="InterPro" id="IPR027268">
    <property type="entry name" value="Peptidase_M4/M1_CTD_sf"/>
</dbReference>
<dbReference type="InterPro" id="IPR003137">
    <property type="entry name" value="PA_domain"/>
</dbReference>
<dbReference type="InterPro" id="IPR046450">
    <property type="entry name" value="PA_dom_sf"/>
</dbReference>
<feature type="domain" description="PKD/Chitinase" evidence="3">
    <location>
        <begin position="1486"/>
        <end position="1572"/>
    </location>
</feature>
<dbReference type="Pfam" id="PF02128">
    <property type="entry name" value="Peptidase_M36"/>
    <property type="match status" value="1"/>
</dbReference>
<dbReference type="GO" id="GO:0004222">
    <property type="term" value="F:metalloendopeptidase activity"/>
    <property type="evidence" value="ECO:0007669"/>
    <property type="project" value="InterPro"/>
</dbReference>
<dbReference type="InterPro" id="IPR035986">
    <property type="entry name" value="PKD_dom_sf"/>
</dbReference>
<dbReference type="SUPFAM" id="SSF49299">
    <property type="entry name" value="PKD domain"/>
    <property type="match status" value="1"/>
</dbReference>
<dbReference type="PANTHER" id="PTHR46182:SF2">
    <property type="entry name" value="FI19480P1"/>
    <property type="match status" value="1"/>
</dbReference>
<dbReference type="Pfam" id="PF02225">
    <property type="entry name" value="PA"/>
    <property type="match status" value="1"/>
</dbReference>
<feature type="region of interest" description="Disordered" evidence="1">
    <location>
        <begin position="1852"/>
        <end position="1880"/>
    </location>
</feature>
<proteinExistence type="predicted"/>
<dbReference type="STRING" id="394096.DB31_4202"/>
<feature type="domain" description="PKD/Chitinase" evidence="3">
    <location>
        <begin position="1191"/>
        <end position="1284"/>
    </location>
</feature>
<feature type="domain" description="PKD/Chitinase" evidence="3">
    <location>
        <begin position="1576"/>
        <end position="1664"/>
    </location>
</feature>
<evidence type="ECO:0000313" key="4">
    <source>
        <dbReference type="EMBL" id="KFE62096.1"/>
    </source>
</evidence>
<dbReference type="OrthoDB" id="5377264at2"/>